<dbReference type="Proteomes" id="UP000019277">
    <property type="component" value="Unassembled WGS sequence"/>
</dbReference>
<keyword evidence="2" id="KW-1185">Reference proteome</keyword>
<gene>
    <name evidence="1" type="ORF">UO65_5387</name>
</gene>
<reference evidence="1 2" key="1">
    <citation type="journal article" date="2014" name="Genome Announc.">
        <title>Draft Genome Sequence of the Antitrypanosomally Active Sponge-Associated Bacterium Actinokineospora sp. Strain EG49.</title>
        <authorList>
            <person name="Harjes J."/>
            <person name="Ryu T."/>
            <person name="Abdelmohsen U.R."/>
            <person name="Moitinho-Silva L."/>
            <person name="Horn H."/>
            <person name="Ravasi T."/>
            <person name="Hentschel U."/>
        </authorList>
    </citation>
    <scope>NUCLEOTIDE SEQUENCE [LARGE SCALE GENOMIC DNA]</scope>
    <source>
        <strain evidence="1 2">EG49</strain>
    </source>
</reference>
<accession>W7IRH1</accession>
<comment type="caution">
    <text evidence="1">The sequence shown here is derived from an EMBL/GenBank/DDBJ whole genome shotgun (WGS) entry which is preliminary data.</text>
</comment>
<dbReference type="eggNOG" id="COG3609">
    <property type="taxonomic scope" value="Bacteria"/>
</dbReference>
<protein>
    <recommendedName>
        <fullName evidence="3">Antitoxin</fullName>
    </recommendedName>
</protein>
<evidence type="ECO:0000313" key="2">
    <source>
        <dbReference type="Proteomes" id="UP000019277"/>
    </source>
</evidence>
<proteinExistence type="predicted"/>
<organism evidence="1 2">
    <name type="scientific">Actinokineospora spheciospongiae</name>
    <dbReference type="NCBI Taxonomy" id="909613"/>
    <lineage>
        <taxon>Bacteria</taxon>
        <taxon>Bacillati</taxon>
        <taxon>Actinomycetota</taxon>
        <taxon>Actinomycetes</taxon>
        <taxon>Pseudonocardiales</taxon>
        <taxon>Pseudonocardiaceae</taxon>
        <taxon>Actinokineospora</taxon>
    </lineage>
</organism>
<sequence>MSLPEEDVRFLDEYSARADAATRSSVIHTAIALLRQTSLQDCYAAAFDEWDADEATVWEPATPDGLAEARG</sequence>
<evidence type="ECO:0000313" key="1">
    <source>
        <dbReference type="EMBL" id="EWC59297.1"/>
    </source>
</evidence>
<name>W7IRH1_9PSEU</name>
<evidence type="ECO:0008006" key="3">
    <source>
        <dbReference type="Google" id="ProtNLM"/>
    </source>
</evidence>
<dbReference type="AlphaFoldDB" id="W7IRH1"/>
<dbReference type="STRING" id="909613.UO65_5387"/>
<dbReference type="EMBL" id="AYXG01000209">
    <property type="protein sequence ID" value="EWC59297.1"/>
    <property type="molecule type" value="Genomic_DNA"/>
</dbReference>